<dbReference type="RefSeq" id="WP_156183751.1">
    <property type="nucleotide sequence ID" value="NZ_JAJOHW010000074.1"/>
</dbReference>
<proteinExistence type="predicted"/>
<sequence>MKSLENSRPQRIFSIKRTKRFALAGKLLFSQQKTLRRSAVFDAAQHGSTSDN</sequence>
<evidence type="ECO:0000313" key="1">
    <source>
        <dbReference type="EMBL" id="MFC4492118.1"/>
    </source>
</evidence>
<protein>
    <submittedName>
        <fullName evidence="1">Uncharacterized protein</fullName>
    </submittedName>
</protein>
<keyword evidence="2" id="KW-1185">Reference proteome</keyword>
<evidence type="ECO:0000313" key="2">
    <source>
        <dbReference type="Proteomes" id="UP001595999"/>
    </source>
</evidence>
<accession>A0ABV9A0E1</accession>
<gene>
    <name evidence="1" type="ORF">ACFO0R_21105</name>
</gene>
<dbReference type="Proteomes" id="UP001595999">
    <property type="component" value="Unassembled WGS sequence"/>
</dbReference>
<name>A0ABV9A0E1_9NEIS</name>
<organism evidence="1 2">
    <name type="scientific">Chromobacterium aquaticum</name>
    <dbReference type="NCBI Taxonomy" id="467180"/>
    <lineage>
        <taxon>Bacteria</taxon>
        <taxon>Pseudomonadati</taxon>
        <taxon>Pseudomonadota</taxon>
        <taxon>Betaproteobacteria</taxon>
        <taxon>Neisseriales</taxon>
        <taxon>Chromobacteriaceae</taxon>
        <taxon>Chromobacterium</taxon>
    </lineage>
</organism>
<reference evidence="2" key="1">
    <citation type="journal article" date="2019" name="Int. J. Syst. Evol. Microbiol.">
        <title>The Global Catalogue of Microorganisms (GCM) 10K type strain sequencing project: providing services to taxonomists for standard genome sequencing and annotation.</title>
        <authorList>
            <consortium name="The Broad Institute Genomics Platform"/>
            <consortium name="The Broad Institute Genome Sequencing Center for Infectious Disease"/>
            <person name="Wu L."/>
            <person name="Ma J."/>
        </authorList>
    </citation>
    <scope>NUCLEOTIDE SEQUENCE [LARGE SCALE GENOMIC DNA]</scope>
    <source>
        <strain evidence="2">CGMCC 4.7608</strain>
    </source>
</reference>
<dbReference type="EMBL" id="JBHSEK010000020">
    <property type="protein sequence ID" value="MFC4492118.1"/>
    <property type="molecule type" value="Genomic_DNA"/>
</dbReference>
<comment type="caution">
    <text evidence="1">The sequence shown here is derived from an EMBL/GenBank/DDBJ whole genome shotgun (WGS) entry which is preliminary data.</text>
</comment>